<accession>A0A0C3CKT2</accession>
<keyword evidence="5" id="KW-1185">Reference proteome</keyword>
<evidence type="ECO:0000256" key="3">
    <source>
        <dbReference type="PROSITE-ProRule" id="PRU00221"/>
    </source>
</evidence>
<dbReference type="Pfam" id="PF00400">
    <property type="entry name" value="WD40"/>
    <property type="match status" value="3"/>
</dbReference>
<dbReference type="Gene3D" id="2.130.10.10">
    <property type="entry name" value="YVTN repeat-like/Quinoprotein amine dehydrogenase"/>
    <property type="match status" value="1"/>
</dbReference>
<feature type="repeat" description="WD" evidence="3">
    <location>
        <begin position="74"/>
        <end position="121"/>
    </location>
</feature>
<dbReference type="PANTHER" id="PTHR22844">
    <property type="entry name" value="F-BOX AND WD40 DOMAIN PROTEIN"/>
    <property type="match status" value="1"/>
</dbReference>
<dbReference type="InterPro" id="IPR019775">
    <property type="entry name" value="WD40_repeat_CS"/>
</dbReference>
<sequence>MSTETDNFIVAEAQLAIEQARQAKAERIKTFGEPIQLLGKALALEIRDGSAWIAENTTVIRKLELESGKTLQLYKGHTGPVTSLTFCDRIPGSGDGEILISGSWDKSIKLWDTVTKELISSTPNAHADFVKSFHVFPSLRLLVSGSSDKIVRFWDISQPENTGPLRSVGSISAHTRPVECLDGQALSEHSAILYTGDTMGVIKVWDMQKDNGTPPRWTTTLKDTINHHRTRINELRYHQNGHLWTGRFAFSSLLLHRILCSPGFSLLRRNCPRPGWEITESR</sequence>
<keyword evidence="2" id="KW-0677">Repeat</keyword>
<feature type="repeat" description="WD" evidence="3">
    <location>
        <begin position="123"/>
        <end position="164"/>
    </location>
</feature>
<dbReference type="InterPro" id="IPR036322">
    <property type="entry name" value="WD40_repeat_dom_sf"/>
</dbReference>
<evidence type="ECO:0000256" key="2">
    <source>
        <dbReference type="ARBA" id="ARBA00022737"/>
    </source>
</evidence>
<dbReference type="PROSITE" id="PS50082">
    <property type="entry name" value="WD_REPEATS_2"/>
    <property type="match status" value="2"/>
</dbReference>
<dbReference type="HOGENOM" id="CLU_1129654_0_0_1"/>
<evidence type="ECO:0000256" key="1">
    <source>
        <dbReference type="ARBA" id="ARBA00022574"/>
    </source>
</evidence>
<dbReference type="Proteomes" id="UP000053424">
    <property type="component" value="Unassembled WGS sequence"/>
</dbReference>
<proteinExistence type="predicted"/>
<dbReference type="PROSITE" id="PS00678">
    <property type="entry name" value="WD_REPEATS_1"/>
    <property type="match status" value="1"/>
</dbReference>
<dbReference type="InterPro" id="IPR020472">
    <property type="entry name" value="WD40_PAC1"/>
</dbReference>
<dbReference type="SUPFAM" id="SSF50978">
    <property type="entry name" value="WD40 repeat-like"/>
    <property type="match status" value="1"/>
</dbReference>
<dbReference type="InterPro" id="IPR045182">
    <property type="entry name" value="JINGUBANG-like"/>
</dbReference>
<dbReference type="InterPro" id="IPR001680">
    <property type="entry name" value="WD40_rpt"/>
</dbReference>
<dbReference type="EMBL" id="KN831768">
    <property type="protein sequence ID" value="KIM49295.1"/>
    <property type="molecule type" value="Genomic_DNA"/>
</dbReference>
<gene>
    <name evidence="4" type="ORF">M413DRAFT_438480</name>
</gene>
<name>A0A0C3CKT2_HEBCY</name>
<dbReference type="InterPro" id="IPR015943">
    <property type="entry name" value="WD40/YVTN_repeat-like_dom_sf"/>
</dbReference>
<evidence type="ECO:0000313" key="4">
    <source>
        <dbReference type="EMBL" id="KIM49295.1"/>
    </source>
</evidence>
<dbReference type="STRING" id="686832.A0A0C3CKT2"/>
<dbReference type="PANTHER" id="PTHR22844:SF387">
    <property type="entry name" value="F3I6.5 PROTEIN"/>
    <property type="match status" value="1"/>
</dbReference>
<protein>
    <submittedName>
        <fullName evidence="4">Uncharacterized protein</fullName>
    </submittedName>
</protein>
<keyword evidence="1 3" id="KW-0853">WD repeat</keyword>
<dbReference type="OrthoDB" id="6262491at2759"/>
<dbReference type="SMART" id="SM00320">
    <property type="entry name" value="WD40"/>
    <property type="match status" value="3"/>
</dbReference>
<reference evidence="5" key="2">
    <citation type="submission" date="2015-01" db="EMBL/GenBank/DDBJ databases">
        <title>Evolutionary Origins and Diversification of the Mycorrhizal Mutualists.</title>
        <authorList>
            <consortium name="DOE Joint Genome Institute"/>
            <consortium name="Mycorrhizal Genomics Consortium"/>
            <person name="Kohler A."/>
            <person name="Kuo A."/>
            <person name="Nagy L.G."/>
            <person name="Floudas D."/>
            <person name="Copeland A."/>
            <person name="Barry K.W."/>
            <person name="Cichocki N."/>
            <person name="Veneault-Fourrey C."/>
            <person name="LaButti K."/>
            <person name="Lindquist E.A."/>
            <person name="Lipzen A."/>
            <person name="Lundell T."/>
            <person name="Morin E."/>
            <person name="Murat C."/>
            <person name="Riley R."/>
            <person name="Ohm R."/>
            <person name="Sun H."/>
            <person name="Tunlid A."/>
            <person name="Henrissat B."/>
            <person name="Grigoriev I.V."/>
            <person name="Hibbett D.S."/>
            <person name="Martin F."/>
        </authorList>
    </citation>
    <scope>NUCLEOTIDE SEQUENCE [LARGE SCALE GENOMIC DNA]</scope>
    <source>
        <strain evidence="5">h7</strain>
    </source>
</reference>
<evidence type="ECO:0000313" key="5">
    <source>
        <dbReference type="Proteomes" id="UP000053424"/>
    </source>
</evidence>
<dbReference type="PRINTS" id="PR00320">
    <property type="entry name" value="GPROTEINBRPT"/>
</dbReference>
<dbReference type="PROSITE" id="PS50294">
    <property type="entry name" value="WD_REPEATS_REGION"/>
    <property type="match status" value="2"/>
</dbReference>
<reference evidence="4 5" key="1">
    <citation type="submission" date="2014-04" db="EMBL/GenBank/DDBJ databases">
        <authorList>
            <consortium name="DOE Joint Genome Institute"/>
            <person name="Kuo A."/>
            <person name="Gay G."/>
            <person name="Dore J."/>
            <person name="Kohler A."/>
            <person name="Nagy L.G."/>
            <person name="Floudas D."/>
            <person name="Copeland A."/>
            <person name="Barry K.W."/>
            <person name="Cichocki N."/>
            <person name="Veneault-Fourrey C."/>
            <person name="LaButti K."/>
            <person name="Lindquist E.A."/>
            <person name="Lipzen A."/>
            <person name="Lundell T."/>
            <person name="Morin E."/>
            <person name="Murat C."/>
            <person name="Sun H."/>
            <person name="Tunlid A."/>
            <person name="Henrissat B."/>
            <person name="Grigoriev I.V."/>
            <person name="Hibbett D.S."/>
            <person name="Martin F."/>
            <person name="Nordberg H.P."/>
            <person name="Cantor M.N."/>
            <person name="Hua S.X."/>
        </authorList>
    </citation>
    <scope>NUCLEOTIDE SEQUENCE [LARGE SCALE GENOMIC DNA]</scope>
    <source>
        <strain evidence="5">h7</strain>
    </source>
</reference>
<organism evidence="4 5">
    <name type="scientific">Hebeloma cylindrosporum</name>
    <dbReference type="NCBI Taxonomy" id="76867"/>
    <lineage>
        <taxon>Eukaryota</taxon>
        <taxon>Fungi</taxon>
        <taxon>Dikarya</taxon>
        <taxon>Basidiomycota</taxon>
        <taxon>Agaricomycotina</taxon>
        <taxon>Agaricomycetes</taxon>
        <taxon>Agaricomycetidae</taxon>
        <taxon>Agaricales</taxon>
        <taxon>Agaricineae</taxon>
        <taxon>Hymenogastraceae</taxon>
        <taxon>Hebeloma</taxon>
    </lineage>
</organism>
<dbReference type="AlphaFoldDB" id="A0A0C3CKT2"/>